<dbReference type="InterPro" id="IPR036890">
    <property type="entry name" value="HATPase_C_sf"/>
</dbReference>
<dbReference type="CDD" id="cd00130">
    <property type="entry name" value="PAS"/>
    <property type="match status" value="1"/>
</dbReference>
<evidence type="ECO:0000256" key="4">
    <source>
        <dbReference type="ARBA" id="ARBA00022475"/>
    </source>
</evidence>
<dbReference type="PANTHER" id="PTHR45453">
    <property type="entry name" value="PHOSPHATE REGULON SENSOR PROTEIN PHOR"/>
    <property type="match status" value="1"/>
</dbReference>
<dbReference type="SMART" id="SM00388">
    <property type="entry name" value="HisKA"/>
    <property type="match status" value="1"/>
</dbReference>
<evidence type="ECO:0000313" key="14">
    <source>
        <dbReference type="Proteomes" id="UP000632498"/>
    </source>
</evidence>
<dbReference type="InterPro" id="IPR003594">
    <property type="entry name" value="HATPase_dom"/>
</dbReference>
<dbReference type="Pfam" id="PF02518">
    <property type="entry name" value="HATPase_c"/>
    <property type="match status" value="1"/>
</dbReference>
<evidence type="ECO:0000256" key="1">
    <source>
        <dbReference type="ARBA" id="ARBA00000085"/>
    </source>
</evidence>
<keyword evidence="4" id="KW-1003">Cell membrane</keyword>
<dbReference type="PRINTS" id="PR00344">
    <property type="entry name" value="BCTRLSENSOR"/>
</dbReference>
<dbReference type="FunFam" id="3.30.565.10:FF:000006">
    <property type="entry name" value="Sensor histidine kinase WalK"/>
    <property type="match status" value="1"/>
</dbReference>
<dbReference type="SUPFAM" id="SSF55785">
    <property type="entry name" value="PYP-like sensor domain (PAS domain)"/>
    <property type="match status" value="1"/>
</dbReference>
<dbReference type="Pfam" id="PF13188">
    <property type="entry name" value="PAS_8"/>
    <property type="match status" value="1"/>
</dbReference>
<dbReference type="GO" id="GO:0005886">
    <property type="term" value="C:plasma membrane"/>
    <property type="evidence" value="ECO:0007669"/>
    <property type="project" value="UniProtKB-SubCell"/>
</dbReference>
<accession>A0A917F430</accession>
<dbReference type="InterPro" id="IPR000014">
    <property type="entry name" value="PAS"/>
</dbReference>
<dbReference type="GO" id="GO:0000155">
    <property type="term" value="F:phosphorelay sensor kinase activity"/>
    <property type="evidence" value="ECO:0007669"/>
    <property type="project" value="InterPro"/>
</dbReference>
<evidence type="ECO:0000256" key="7">
    <source>
        <dbReference type="ARBA" id="ARBA00022741"/>
    </source>
</evidence>
<dbReference type="SMART" id="SM00387">
    <property type="entry name" value="HATPase_c"/>
    <property type="match status" value="1"/>
</dbReference>
<organism evidence="13 14">
    <name type="scientific">Terasakiella brassicae</name>
    <dbReference type="NCBI Taxonomy" id="1634917"/>
    <lineage>
        <taxon>Bacteria</taxon>
        <taxon>Pseudomonadati</taxon>
        <taxon>Pseudomonadota</taxon>
        <taxon>Alphaproteobacteria</taxon>
        <taxon>Rhodospirillales</taxon>
        <taxon>Terasakiellaceae</taxon>
        <taxon>Terasakiella</taxon>
    </lineage>
</organism>
<dbReference type="EMBL" id="BMHV01000001">
    <property type="protein sequence ID" value="GGF51258.1"/>
    <property type="molecule type" value="Genomic_DNA"/>
</dbReference>
<evidence type="ECO:0000256" key="2">
    <source>
        <dbReference type="ARBA" id="ARBA00004236"/>
    </source>
</evidence>
<dbReference type="Gene3D" id="3.30.565.10">
    <property type="entry name" value="Histidine kinase-like ATPase, C-terminal domain"/>
    <property type="match status" value="1"/>
</dbReference>
<keyword evidence="6" id="KW-0808">Transferase</keyword>
<keyword evidence="7" id="KW-0547">Nucleotide-binding</keyword>
<evidence type="ECO:0000256" key="8">
    <source>
        <dbReference type="ARBA" id="ARBA00022777"/>
    </source>
</evidence>
<comment type="caution">
    <text evidence="13">The sequence shown here is derived from an EMBL/GenBank/DDBJ whole genome shotgun (WGS) entry which is preliminary data.</text>
</comment>
<gene>
    <name evidence="13" type="ORF">GCM10011332_00570</name>
</gene>
<feature type="domain" description="Histidine kinase" evidence="12">
    <location>
        <begin position="139"/>
        <end position="364"/>
    </location>
</feature>
<keyword evidence="11" id="KW-0472">Membrane</keyword>
<evidence type="ECO:0000259" key="12">
    <source>
        <dbReference type="PROSITE" id="PS50109"/>
    </source>
</evidence>
<comment type="subcellular location">
    <subcellularLocation>
        <location evidence="2">Cell membrane</location>
    </subcellularLocation>
</comment>
<keyword evidence="9" id="KW-0067">ATP-binding</keyword>
<dbReference type="GO" id="GO:0016036">
    <property type="term" value="P:cellular response to phosphate starvation"/>
    <property type="evidence" value="ECO:0007669"/>
    <property type="project" value="TreeGrafter"/>
</dbReference>
<dbReference type="GO" id="GO:0004721">
    <property type="term" value="F:phosphoprotein phosphatase activity"/>
    <property type="evidence" value="ECO:0007669"/>
    <property type="project" value="TreeGrafter"/>
</dbReference>
<protein>
    <recommendedName>
        <fullName evidence="3">histidine kinase</fullName>
        <ecNumber evidence="3">2.7.13.3</ecNumber>
    </recommendedName>
</protein>
<dbReference type="SUPFAM" id="SSF47384">
    <property type="entry name" value="Homodimeric domain of signal transducing histidine kinase"/>
    <property type="match status" value="1"/>
</dbReference>
<dbReference type="PANTHER" id="PTHR45453:SF1">
    <property type="entry name" value="PHOSPHATE REGULON SENSOR PROTEIN PHOR"/>
    <property type="match status" value="1"/>
</dbReference>
<keyword evidence="14" id="KW-1185">Reference proteome</keyword>
<dbReference type="InterPro" id="IPR036097">
    <property type="entry name" value="HisK_dim/P_sf"/>
</dbReference>
<dbReference type="PROSITE" id="PS50109">
    <property type="entry name" value="HIS_KIN"/>
    <property type="match status" value="1"/>
</dbReference>
<sequence length="364" mass="40961">MLFRKKKPVVQARLPEIEERKRVDETAAILASLAEPIIVLDRERVVKYANKAAMDLFGRVLIGRNIVQCLRQPHVVEAVEHVFNHKKTWVGDAKFPAPVERHLSLHVALFGDGDGVTITVHDTTLEKRTEEMHSDFVANVSHELRSPLSALLGFIETLQGPAQDDKEARVRFLDIMIQEANRMARLIDDLLSLSRVQIQEHVVPAEAVNLTLILQNIVDILSLKAEARDMPLILNAVDRAYWVTGDSDQITQVFQNLIDNAIKYGRSGTPVEITCNFLDRMPDRAVPGIAVKIKDHGEGIEEEHLPRLTERFYRIDKARSRTLGGTGLGLAIVKHIIMRHRGRLNVESKIGFGSTFTVILPQKV</sequence>
<dbReference type="Proteomes" id="UP000632498">
    <property type="component" value="Unassembled WGS sequence"/>
</dbReference>
<dbReference type="CDD" id="cd00082">
    <property type="entry name" value="HisKA"/>
    <property type="match status" value="1"/>
</dbReference>
<keyword evidence="10" id="KW-0902">Two-component regulatory system</keyword>
<dbReference type="Gene3D" id="1.10.287.130">
    <property type="match status" value="1"/>
</dbReference>
<dbReference type="AlphaFoldDB" id="A0A917F430"/>
<reference evidence="13" key="2">
    <citation type="submission" date="2020-09" db="EMBL/GenBank/DDBJ databases">
        <authorList>
            <person name="Sun Q."/>
            <person name="Zhou Y."/>
        </authorList>
    </citation>
    <scope>NUCLEOTIDE SEQUENCE</scope>
    <source>
        <strain evidence="13">CGMCC 1.15254</strain>
    </source>
</reference>
<comment type="catalytic activity">
    <reaction evidence="1">
        <text>ATP + protein L-histidine = ADP + protein N-phospho-L-histidine.</text>
        <dbReference type="EC" id="2.7.13.3"/>
    </reaction>
</comment>
<evidence type="ECO:0000256" key="11">
    <source>
        <dbReference type="ARBA" id="ARBA00023136"/>
    </source>
</evidence>
<evidence type="ECO:0000256" key="9">
    <source>
        <dbReference type="ARBA" id="ARBA00022840"/>
    </source>
</evidence>
<dbReference type="EC" id="2.7.13.3" evidence="3"/>
<dbReference type="InterPro" id="IPR035965">
    <property type="entry name" value="PAS-like_dom_sf"/>
</dbReference>
<dbReference type="Pfam" id="PF00512">
    <property type="entry name" value="HisKA"/>
    <property type="match status" value="1"/>
</dbReference>
<dbReference type="InterPro" id="IPR050351">
    <property type="entry name" value="BphY/WalK/GraS-like"/>
</dbReference>
<dbReference type="InterPro" id="IPR005467">
    <property type="entry name" value="His_kinase_dom"/>
</dbReference>
<keyword evidence="5" id="KW-0597">Phosphoprotein</keyword>
<dbReference type="RefSeq" id="WP_188659770.1">
    <property type="nucleotide sequence ID" value="NZ_BMHV01000001.1"/>
</dbReference>
<proteinExistence type="predicted"/>
<dbReference type="GO" id="GO:0005524">
    <property type="term" value="F:ATP binding"/>
    <property type="evidence" value="ECO:0007669"/>
    <property type="project" value="UniProtKB-KW"/>
</dbReference>
<dbReference type="InterPro" id="IPR004358">
    <property type="entry name" value="Sig_transdc_His_kin-like_C"/>
</dbReference>
<keyword evidence="8" id="KW-0418">Kinase</keyword>
<dbReference type="SUPFAM" id="SSF55874">
    <property type="entry name" value="ATPase domain of HSP90 chaperone/DNA topoisomerase II/histidine kinase"/>
    <property type="match status" value="1"/>
</dbReference>
<reference evidence="13" key="1">
    <citation type="journal article" date="2014" name="Int. J. Syst. Evol. Microbiol.">
        <title>Complete genome sequence of Corynebacterium casei LMG S-19264T (=DSM 44701T), isolated from a smear-ripened cheese.</title>
        <authorList>
            <consortium name="US DOE Joint Genome Institute (JGI-PGF)"/>
            <person name="Walter F."/>
            <person name="Albersmeier A."/>
            <person name="Kalinowski J."/>
            <person name="Ruckert C."/>
        </authorList>
    </citation>
    <scope>NUCLEOTIDE SEQUENCE</scope>
    <source>
        <strain evidence="13">CGMCC 1.15254</strain>
    </source>
</reference>
<evidence type="ECO:0000313" key="13">
    <source>
        <dbReference type="EMBL" id="GGF51258.1"/>
    </source>
</evidence>
<dbReference type="InterPro" id="IPR003661">
    <property type="entry name" value="HisK_dim/P_dom"/>
</dbReference>
<evidence type="ECO:0000256" key="3">
    <source>
        <dbReference type="ARBA" id="ARBA00012438"/>
    </source>
</evidence>
<evidence type="ECO:0000256" key="6">
    <source>
        <dbReference type="ARBA" id="ARBA00022679"/>
    </source>
</evidence>
<evidence type="ECO:0000256" key="10">
    <source>
        <dbReference type="ARBA" id="ARBA00023012"/>
    </source>
</evidence>
<dbReference type="SMART" id="SM00091">
    <property type="entry name" value="PAS"/>
    <property type="match status" value="1"/>
</dbReference>
<dbReference type="Gene3D" id="3.30.450.20">
    <property type="entry name" value="PAS domain"/>
    <property type="match status" value="1"/>
</dbReference>
<name>A0A917F430_9PROT</name>
<evidence type="ECO:0000256" key="5">
    <source>
        <dbReference type="ARBA" id="ARBA00022553"/>
    </source>
</evidence>
<dbReference type="FunFam" id="1.10.287.130:FF:000008">
    <property type="entry name" value="Two-component sensor histidine kinase"/>
    <property type="match status" value="1"/>
</dbReference>